<feature type="non-terminal residue" evidence="1">
    <location>
        <position position="98"/>
    </location>
</feature>
<dbReference type="AlphaFoldDB" id="B9TQT8"/>
<evidence type="ECO:0000313" key="1">
    <source>
        <dbReference type="EMBL" id="EEF21776.1"/>
    </source>
</evidence>
<gene>
    <name evidence="1" type="ORF">RCOM_2131130</name>
</gene>
<reference evidence="2" key="1">
    <citation type="journal article" date="2010" name="Nat. Biotechnol.">
        <title>Draft genome sequence of the oilseed species Ricinus communis.</title>
        <authorList>
            <person name="Chan A.P."/>
            <person name="Crabtree J."/>
            <person name="Zhao Q."/>
            <person name="Lorenzi H."/>
            <person name="Orvis J."/>
            <person name="Puiu D."/>
            <person name="Melake-Berhan A."/>
            <person name="Jones K.M."/>
            <person name="Redman J."/>
            <person name="Chen G."/>
            <person name="Cahoon E.B."/>
            <person name="Gedil M."/>
            <person name="Stanke M."/>
            <person name="Haas B.J."/>
            <person name="Wortman J.R."/>
            <person name="Fraser-Liggett C.M."/>
            <person name="Ravel J."/>
            <person name="Rabinowicz P.D."/>
        </authorList>
    </citation>
    <scope>NUCLEOTIDE SEQUENCE [LARGE SCALE GENOMIC DNA]</scope>
    <source>
        <strain evidence="2">cv. Hale</strain>
    </source>
</reference>
<accession>B9TQT8</accession>
<dbReference type="InParanoid" id="B9TQT8"/>
<protein>
    <submittedName>
        <fullName evidence="1">Uncharacterized protein</fullName>
    </submittedName>
</protein>
<organism evidence="1 2">
    <name type="scientific">Ricinus communis</name>
    <name type="common">Castor bean</name>
    <dbReference type="NCBI Taxonomy" id="3988"/>
    <lineage>
        <taxon>Eukaryota</taxon>
        <taxon>Viridiplantae</taxon>
        <taxon>Streptophyta</taxon>
        <taxon>Embryophyta</taxon>
        <taxon>Tracheophyta</taxon>
        <taxon>Spermatophyta</taxon>
        <taxon>Magnoliopsida</taxon>
        <taxon>eudicotyledons</taxon>
        <taxon>Gunneridae</taxon>
        <taxon>Pentapetalae</taxon>
        <taxon>rosids</taxon>
        <taxon>fabids</taxon>
        <taxon>Malpighiales</taxon>
        <taxon>Euphorbiaceae</taxon>
        <taxon>Acalyphoideae</taxon>
        <taxon>Acalypheae</taxon>
        <taxon>Ricinus</taxon>
    </lineage>
</organism>
<proteinExistence type="predicted"/>
<keyword evidence="2" id="KW-1185">Reference proteome</keyword>
<name>B9TQT8_RICCO</name>
<dbReference type="EMBL" id="EQ999318">
    <property type="protein sequence ID" value="EEF21776.1"/>
    <property type="molecule type" value="Genomic_DNA"/>
</dbReference>
<sequence length="98" mass="10846">MRHLACPLARLRQAVVAVLQQRARDLGTRVQEKRKHIDFRVPEIVALVAFARHALGRDIRLAVAADRLQQVELVEVHALLEGVVAGDGHVGVFPEACQ</sequence>
<evidence type="ECO:0000313" key="2">
    <source>
        <dbReference type="Proteomes" id="UP000008311"/>
    </source>
</evidence>
<dbReference type="Proteomes" id="UP000008311">
    <property type="component" value="Unassembled WGS sequence"/>
</dbReference>